<sequence>MKRIKSKLIALCISGAAFNTYSSDLALNELMNLSEFQLGVDNSAVIDLEEASHSSAVVQQKSIGDKVGNAAKIKQRGNYNDAFIAQQGSRNIAYINQRGDYNEAAVSQDGYENMGVIYQLGNNNKAGIVQKGRRNKGKISQYGDDNKALIVQKSNVRSFRSDIQQTGGQTHVIINGMNKNITVR</sequence>
<dbReference type="Pfam" id="PF07012">
    <property type="entry name" value="Curlin_rpt"/>
    <property type="match status" value="2"/>
</dbReference>
<feature type="signal peptide" evidence="3">
    <location>
        <begin position="1"/>
        <end position="22"/>
    </location>
</feature>
<organism evidence="4 5">
    <name type="scientific">Photobacterium atrarenae</name>
    <dbReference type="NCBI Taxonomy" id="865757"/>
    <lineage>
        <taxon>Bacteria</taxon>
        <taxon>Pseudomonadati</taxon>
        <taxon>Pseudomonadota</taxon>
        <taxon>Gammaproteobacteria</taxon>
        <taxon>Vibrionales</taxon>
        <taxon>Vibrionaceae</taxon>
        <taxon>Photobacterium</taxon>
    </lineage>
</organism>
<evidence type="ECO:0000313" key="5">
    <source>
        <dbReference type="Proteomes" id="UP001057998"/>
    </source>
</evidence>
<evidence type="ECO:0000313" key="4">
    <source>
        <dbReference type="EMBL" id="UTV29079.1"/>
    </source>
</evidence>
<keyword evidence="5" id="KW-1185">Reference proteome</keyword>
<protein>
    <recommendedName>
        <fullName evidence="6">Curlin subunit CsgB</fullName>
    </recommendedName>
</protein>
<reference evidence="4" key="1">
    <citation type="submission" date="2022-07" db="EMBL/GenBank/DDBJ databases">
        <title>Genome sequencing of Photobacterium atrarenae GJH2-4.</title>
        <authorList>
            <person name="Park S.-J."/>
        </authorList>
    </citation>
    <scope>NUCLEOTIDE SEQUENCE</scope>
    <source>
        <strain evidence="4">GJH2-4</strain>
    </source>
</reference>
<evidence type="ECO:0000256" key="2">
    <source>
        <dbReference type="ARBA" id="ARBA00022729"/>
    </source>
</evidence>
<feature type="chain" id="PRO_5047469336" description="Curlin subunit CsgB" evidence="3">
    <location>
        <begin position="23"/>
        <end position="184"/>
    </location>
</feature>
<evidence type="ECO:0000256" key="1">
    <source>
        <dbReference type="ARBA" id="ARBA00009766"/>
    </source>
</evidence>
<dbReference type="Proteomes" id="UP001057998">
    <property type="component" value="Chromosome 1"/>
</dbReference>
<proteinExistence type="inferred from homology"/>
<accession>A0ABY5GK67</accession>
<dbReference type="RefSeq" id="WP_255390408.1">
    <property type="nucleotide sequence ID" value="NZ_CP101508.1"/>
</dbReference>
<keyword evidence="2 3" id="KW-0732">Signal</keyword>
<dbReference type="InterPro" id="IPR009742">
    <property type="entry name" value="Curlin_rpt"/>
</dbReference>
<evidence type="ECO:0008006" key="6">
    <source>
        <dbReference type="Google" id="ProtNLM"/>
    </source>
</evidence>
<dbReference type="EMBL" id="CP101508">
    <property type="protein sequence ID" value="UTV29079.1"/>
    <property type="molecule type" value="Genomic_DNA"/>
</dbReference>
<name>A0ABY5GK67_9GAMM</name>
<comment type="similarity">
    <text evidence="1">Belongs to the CsgA/CsgB family.</text>
</comment>
<evidence type="ECO:0000256" key="3">
    <source>
        <dbReference type="SAM" id="SignalP"/>
    </source>
</evidence>
<gene>
    <name evidence="4" type="ORF">NNL38_07585</name>
</gene>